<dbReference type="RefSeq" id="WP_379753627.1">
    <property type="nucleotide sequence ID" value="NZ_JBHSMR010000013.1"/>
</dbReference>
<name>A0ABW0MKY7_9BURK</name>
<dbReference type="InterPro" id="IPR012495">
    <property type="entry name" value="TadE-like_dom"/>
</dbReference>
<dbReference type="Proteomes" id="UP001596101">
    <property type="component" value="Unassembled WGS sequence"/>
</dbReference>
<keyword evidence="1" id="KW-1133">Transmembrane helix</keyword>
<keyword evidence="1" id="KW-0472">Membrane</keyword>
<dbReference type="Pfam" id="PF07811">
    <property type="entry name" value="TadE"/>
    <property type="match status" value="1"/>
</dbReference>
<evidence type="ECO:0000256" key="1">
    <source>
        <dbReference type="SAM" id="Phobius"/>
    </source>
</evidence>
<proteinExistence type="predicted"/>
<sequence length="203" mass="21270">MQAINSNGAASRILQKQRGGAAVEFALVVIILLTLIIGIMELARAMYICNTLQEVTRRAAALAANTDFSDAAAMQRVRERAIFRTAPGFLTFAAPVTDAHINIDYLAVTPDGASLTASPIPKGSLPANPARNQEVCTGNPNDAACIRLVRVRICMPGGGCDPVLYQSIASLVRIPFPLPQSTTIVTAETLGRPAGVAPAPCGC</sequence>
<evidence type="ECO:0000313" key="4">
    <source>
        <dbReference type="Proteomes" id="UP001596101"/>
    </source>
</evidence>
<keyword evidence="4" id="KW-1185">Reference proteome</keyword>
<protein>
    <submittedName>
        <fullName evidence="3">TadE/TadG family type IV pilus assembly protein</fullName>
    </submittedName>
</protein>
<reference evidence="4" key="1">
    <citation type="journal article" date="2019" name="Int. J. Syst. Evol. Microbiol.">
        <title>The Global Catalogue of Microorganisms (GCM) 10K type strain sequencing project: providing services to taxonomists for standard genome sequencing and annotation.</title>
        <authorList>
            <consortium name="The Broad Institute Genomics Platform"/>
            <consortium name="The Broad Institute Genome Sequencing Center for Infectious Disease"/>
            <person name="Wu L."/>
            <person name="Ma J."/>
        </authorList>
    </citation>
    <scope>NUCLEOTIDE SEQUENCE [LARGE SCALE GENOMIC DNA]</scope>
    <source>
        <strain evidence="4">CCUG 43111</strain>
    </source>
</reference>
<organism evidence="3 4">
    <name type="scientific">Massilia suwonensis</name>
    <dbReference type="NCBI Taxonomy" id="648895"/>
    <lineage>
        <taxon>Bacteria</taxon>
        <taxon>Pseudomonadati</taxon>
        <taxon>Pseudomonadota</taxon>
        <taxon>Betaproteobacteria</taxon>
        <taxon>Burkholderiales</taxon>
        <taxon>Oxalobacteraceae</taxon>
        <taxon>Telluria group</taxon>
        <taxon>Massilia</taxon>
    </lineage>
</organism>
<keyword evidence="1" id="KW-0812">Transmembrane</keyword>
<feature type="domain" description="TadE-like" evidence="2">
    <location>
        <begin position="19"/>
        <end position="60"/>
    </location>
</feature>
<feature type="transmembrane region" description="Helical" evidence="1">
    <location>
        <begin position="21"/>
        <end position="40"/>
    </location>
</feature>
<evidence type="ECO:0000313" key="3">
    <source>
        <dbReference type="EMBL" id="MFC5478255.1"/>
    </source>
</evidence>
<accession>A0ABW0MKY7</accession>
<dbReference type="EMBL" id="JBHSMR010000013">
    <property type="protein sequence ID" value="MFC5478255.1"/>
    <property type="molecule type" value="Genomic_DNA"/>
</dbReference>
<gene>
    <name evidence="3" type="ORF">ACFPQ5_08645</name>
</gene>
<evidence type="ECO:0000259" key="2">
    <source>
        <dbReference type="Pfam" id="PF07811"/>
    </source>
</evidence>
<comment type="caution">
    <text evidence="3">The sequence shown here is derived from an EMBL/GenBank/DDBJ whole genome shotgun (WGS) entry which is preliminary data.</text>
</comment>